<dbReference type="RefSeq" id="WP_107974290.1">
    <property type="nucleotide sequence ID" value="NZ_BMEZ01000001.1"/>
</dbReference>
<dbReference type="EMBL" id="QBKN01000001">
    <property type="protein sequence ID" value="PTX52914.1"/>
    <property type="molecule type" value="Genomic_DNA"/>
</dbReference>
<name>A0A2T6BA28_9RHOB</name>
<accession>A0A2T6BA28</accession>
<evidence type="ECO:0000313" key="2">
    <source>
        <dbReference type="Proteomes" id="UP000244069"/>
    </source>
</evidence>
<proteinExistence type="predicted"/>
<keyword evidence="2" id="KW-1185">Reference proteome</keyword>
<reference evidence="1 2" key="1">
    <citation type="submission" date="2018-04" db="EMBL/GenBank/DDBJ databases">
        <title>Genomic Encyclopedia of Archaeal and Bacterial Type Strains, Phase II (KMG-II): from individual species to whole genera.</title>
        <authorList>
            <person name="Goeker M."/>
        </authorList>
    </citation>
    <scope>NUCLEOTIDE SEQUENCE [LARGE SCALE GENOMIC DNA]</scope>
    <source>
        <strain evidence="1 2">DSM 29329</strain>
    </source>
</reference>
<comment type="caution">
    <text evidence="1">The sequence shown here is derived from an EMBL/GenBank/DDBJ whole genome shotgun (WGS) entry which is preliminary data.</text>
</comment>
<dbReference type="OrthoDB" id="7726846at2"/>
<sequence length="77" mass="8494">MSQQLLLRFDNFDKAAFDDDAENRASAGLSVLQLWQEGSTAHWALLEVNDKGKAQGWIDKNSSLGHGPSGHHFLTTL</sequence>
<evidence type="ECO:0000313" key="1">
    <source>
        <dbReference type="EMBL" id="PTX52914.1"/>
    </source>
</evidence>
<dbReference type="Proteomes" id="UP000244069">
    <property type="component" value="Unassembled WGS sequence"/>
</dbReference>
<gene>
    <name evidence="1" type="ORF">C8N44_101205</name>
</gene>
<organism evidence="1 2">
    <name type="scientific">Allosediminivita pacifica</name>
    <dbReference type="NCBI Taxonomy" id="1267769"/>
    <lineage>
        <taxon>Bacteria</taxon>
        <taxon>Pseudomonadati</taxon>
        <taxon>Pseudomonadota</taxon>
        <taxon>Alphaproteobacteria</taxon>
        <taxon>Rhodobacterales</taxon>
        <taxon>Paracoccaceae</taxon>
        <taxon>Allosediminivita</taxon>
    </lineage>
</organism>
<protein>
    <submittedName>
        <fullName evidence="1">Uncharacterized protein</fullName>
    </submittedName>
</protein>
<dbReference type="AlphaFoldDB" id="A0A2T6BA28"/>